<evidence type="ECO:0000313" key="5">
    <source>
        <dbReference type="EMBL" id="PPK67400.1"/>
    </source>
</evidence>
<dbReference type="PANTHER" id="PTHR46796:SF15">
    <property type="entry name" value="BLL1074 PROTEIN"/>
    <property type="match status" value="1"/>
</dbReference>
<keyword evidence="3" id="KW-0804">Transcription</keyword>
<gene>
    <name evidence="5" type="ORF">CLV40_10763</name>
</gene>
<dbReference type="GO" id="GO:0043565">
    <property type="term" value="F:sequence-specific DNA binding"/>
    <property type="evidence" value="ECO:0007669"/>
    <property type="project" value="InterPro"/>
</dbReference>
<sequence>MGYREQPSTRPGIACLWSRDSATGGAALIVPDACVDVIWHRETGRLWVAGPDTGPHRSAVGPGTLVGLRFEPGHTALGVPVNELRDARVDLADLWGGRGADLADRLAHTSTLLAAQRLLLSALPSELDPAAAAIGALARRTGSVREMAERLGLGERRLHRRAVAAFGYGPKVLHRVLRFQRALALARDGIGQAEVAVRAGFADQPHLAREVRALSGESLGALVRPVAGPGQ</sequence>
<dbReference type="RefSeq" id="WP_104479523.1">
    <property type="nucleotide sequence ID" value="NZ_CP154825.1"/>
</dbReference>
<dbReference type="Proteomes" id="UP000239203">
    <property type="component" value="Unassembled WGS sequence"/>
</dbReference>
<accession>A0A2S6GQF0</accession>
<reference evidence="5 6" key="1">
    <citation type="submission" date="2018-02" db="EMBL/GenBank/DDBJ databases">
        <title>Genomic Encyclopedia of Archaeal and Bacterial Type Strains, Phase II (KMG-II): from individual species to whole genera.</title>
        <authorList>
            <person name="Goeker M."/>
        </authorList>
    </citation>
    <scope>NUCLEOTIDE SEQUENCE [LARGE SCALE GENOMIC DNA]</scope>
    <source>
        <strain evidence="5 6">YU 961-1</strain>
    </source>
</reference>
<dbReference type="Pfam" id="PF12833">
    <property type="entry name" value="HTH_18"/>
    <property type="match status" value="1"/>
</dbReference>
<dbReference type="GO" id="GO:0003700">
    <property type="term" value="F:DNA-binding transcription factor activity"/>
    <property type="evidence" value="ECO:0007669"/>
    <property type="project" value="InterPro"/>
</dbReference>
<keyword evidence="2 5" id="KW-0238">DNA-binding</keyword>
<dbReference type="InterPro" id="IPR050204">
    <property type="entry name" value="AraC_XylS_family_regulators"/>
</dbReference>
<dbReference type="PANTHER" id="PTHR46796">
    <property type="entry name" value="HTH-TYPE TRANSCRIPTIONAL ACTIVATOR RHAS-RELATED"/>
    <property type="match status" value="1"/>
</dbReference>
<dbReference type="PROSITE" id="PS01124">
    <property type="entry name" value="HTH_ARAC_FAMILY_2"/>
    <property type="match status" value="1"/>
</dbReference>
<evidence type="ECO:0000256" key="1">
    <source>
        <dbReference type="ARBA" id="ARBA00023015"/>
    </source>
</evidence>
<name>A0A2S6GQF0_9PSEU</name>
<dbReference type="SMART" id="SM00342">
    <property type="entry name" value="HTH_ARAC"/>
    <property type="match status" value="1"/>
</dbReference>
<dbReference type="Gene3D" id="1.10.10.60">
    <property type="entry name" value="Homeodomain-like"/>
    <property type="match status" value="1"/>
</dbReference>
<protein>
    <submittedName>
        <fullName evidence="5">AraC-like DNA-binding protein</fullName>
    </submittedName>
</protein>
<dbReference type="AlphaFoldDB" id="A0A2S6GQF0"/>
<dbReference type="EMBL" id="PTIX01000007">
    <property type="protein sequence ID" value="PPK67400.1"/>
    <property type="molecule type" value="Genomic_DNA"/>
</dbReference>
<evidence type="ECO:0000313" key="6">
    <source>
        <dbReference type="Proteomes" id="UP000239203"/>
    </source>
</evidence>
<keyword evidence="1" id="KW-0805">Transcription regulation</keyword>
<comment type="caution">
    <text evidence="5">The sequence shown here is derived from an EMBL/GenBank/DDBJ whole genome shotgun (WGS) entry which is preliminary data.</text>
</comment>
<dbReference type="OrthoDB" id="9815799at2"/>
<evidence type="ECO:0000256" key="2">
    <source>
        <dbReference type="ARBA" id="ARBA00023125"/>
    </source>
</evidence>
<organism evidence="5 6">
    <name type="scientific">Actinokineospora auranticolor</name>
    <dbReference type="NCBI Taxonomy" id="155976"/>
    <lineage>
        <taxon>Bacteria</taxon>
        <taxon>Bacillati</taxon>
        <taxon>Actinomycetota</taxon>
        <taxon>Actinomycetes</taxon>
        <taxon>Pseudonocardiales</taxon>
        <taxon>Pseudonocardiaceae</taxon>
        <taxon>Actinokineospora</taxon>
    </lineage>
</organism>
<proteinExistence type="predicted"/>
<keyword evidence="6" id="KW-1185">Reference proteome</keyword>
<dbReference type="InterPro" id="IPR018060">
    <property type="entry name" value="HTH_AraC"/>
</dbReference>
<dbReference type="InterPro" id="IPR046532">
    <property type="entry name" value="DUF6597"/>
</dbReference>
<evidence type="ECO:0000259" key="4">
    <source>
        <dbReference type="PROSITE" id="PS01124"/>
    </source>
</evidence>
<feature type="domain" description="HTH araC/xylS-type" evidence="4">
    <location>
        <begin position="128"/>
        <end position="225"/>
    </location>
</feature>
<evidence type="ECO:0000256" key="3">
    <source>
        <dbReference type="ARBA" id="ARBA00023163"/>
    </source>
</evidence>
<dbReference type="Pfam" id="PF20240">
    <property type="entry name" value="DUF6597"/>
    <property type="match status" value="1"/>
</dbReference>